<comment type="caution">
    <text evidence="2">The sequence shown here is derived from an EMBL/GenBank/DDBJ whole genome shotgun (WGS) entry which is preliminary data.</text>
</comment>
<keyword evidence="1" id="KW-0812">Transmembrane</keyword>
<gene>
    <name evidence="2" type="ORF">JCM17846_06150</name>
</gene>
<feature type="transmembrane region" description="Helical" evidence="1">
    <location>
        <begin position="84"/>
        <end position="102"/>
    </location>
</feature>
<evidence type="ECO:0000256" key="1">
    <source>
        <dbReference type="SAM" id="Phobius"/>
    </source>
</evidence>
<reference evidence="2 3" key="1">
    <citation type="submission" date="2019-09" db="EMBL/GenBank/DDBJ databases">
        <title>NBRP : Genome information of microbial organism related human and environment.</title>
        <authorList>
            <person name="Hattori M."/>
            <person name="Oshima K."/>
            <person name="Inaba H."/>
            <person name="Suda W."/>
            <person name="Sakamoto M."/>
            <person name="Iino T."/>
            <person name="Kitahara M."/>
            <person name="Oshida Y."/>
            <person name="Iida T."/>
            <person name="Kudo T."/>
            <person name="Itoh T."/>
            <person name="Ohkuma M."/>
        </authorList>
    </citation>
    <scope>NUCLEOTIDE SEQUENCE [LARGE SCALE GENOMIC DNA]</scope>
    <source>
        <strain evidence="2 3">Q-1</strain>
    </source>
</reference>
<dbReference type="EMBL" id="BKCN01000002">
    <property type="protein sequence ID" value="GER02933.1"/>
    <property type="molecule type" value="Genomic_DNA"/>
</dbReference>
<evidence type="ECO:0000313" key="2">
    <source>
        <dbReference type="EMBL" id="GER02933.1"/>
    </source>
</evidence>
<accession>A0A5A7N3T9</accession>
<evidence type="ECO:0000313" key="3">
    <source>
        <dbReference type="Proteomes" id="UP000324996"/>
    </source>
</evidence>
<keyword evidence="1" id="KW-0472">Membrane</keyword>
<keyword evidence="1" id="KW-1133">Transmembrane helix</keyword>
<dbReference type="Proteomes" id="UP000324996">
    <property type="component" value="Unassembled WGS sequence"/>
</dbReference>
<name>A0A5A7N3T9_9PROT</name>
<sequence length="162" mass="17363">MVADKRAEQEPDEHKDGDDLLIDAIHVQPTPSQLMTRVSSALILIPLALSAVWLGGIWFAGLLALVGAVMSVEWAIIAGFNRRLLGAFYGFTTLLVAGFILFSSEKFAPDFAVGSLSSLADWGLFTACAGGVLLLLSLASARFAPLKWGGLAIFYCWTPLYA</sequence>
<dbReference type="AlphaFoldDB" id="A0A5A7N3T9"/>
<protein>
    <recommendedName>
        <fullName evidence="4">Phosphatidate cytidylyltransferase</fullName>
    </recommendedName>
</protein>
<proteinExistence type="predicted"/>
<evidence type="ECO:0008006" key="4">
    <source>
        <dbReference type="Google" id="ProtNLM"/>
    </source>
</evidence>
<feature type="transmembrane region" description="Helical" evidence="1">
    <location>
        <begin position="41"/>
        <end position="72"/>
    </location>
</feature>
<feature type="transmembrane region" description="Helical" evidence="1">
    <location>
        <begin position="122"/>
        <end position="141"/>
    </location>
</feature>
<organism evidence="2 3">
    <name type="scientific">Iodidimonas nitroreducens</name>
    <dbReference type="NCBI Taxonomy" id="1236968"/>
    <lineage>
        <taxon>Bacteria</taxon>
        <taxon>Pseudomonadati</taxon>
        <taxon>Pseudomonadota</taxon>
        <taxon>Alphaproteobacteria</taxon>
        <taxon>Iodidimonadales</taxon>
        <taxon>Iodidimonadaceae</taxon>
        <taxon>Iodidimonas</taxon>
    </lineage>
</organism>
<keyword evidence="3" id="KW-1185">Reference proteome</keyword>